<name>A0A4R2ISW3_9PSEU</name>
<protein>
    <submittedName>
        <fullName evidence="1">Enediyne biosynthesis thioesterase</fullName>
    </submittedName>
</protein>
<evidence type="ECO:0000313" key="1">
    <source>
        <dbReference type="EMBL" id="TCO45905.1"/>
    </source>
</evidence>
<dbReference type="OrthoDB" id="513711at2"/>
<dbReference type="EMBL" id="SLWS01000020">
    <property type="protein sequence ID" value="TCO45905.1"/>
    <property type="molecule type" value="Genomic_DNA"/>
</dbReference>
<dbReference type="Proteomes" id="UP000295680">
    <property type="component" value="Unassembled WGS sequence"/>
</dbReference>
<dbReference type="SUPFAM" id="SSF54637">
    <property type="entry name" value="Thioesterase/thiol ester dehydrase-isomerase"/>
    <property type="match status" value="1"/>
</dbReference>
<proteinExistence type="predicted"/>
<reference evidence="1 2" key="1">
    <citation type="submission" date="2019-03" db="EMBL/GenBank/DDBJ databases">
        <title>Genomic Encyclopedia of Type Strains, Phase IV (KMG-IV): sequencing the most valuable type-strain genomes for metagenomic binning, comparative biology and taxonomic classification.</title>
        <authorList>
            <person name="Goeker M."/>
        </authorList>
    </citation>
    <scope>NUCLEOTIDE SEQUENCE [LARGE SCALE GENOMIC DNA]</scope>
    <source>
        <strain evidence="1 2">DSM 45934</strain>
    </source>
</reference>
<dbReference type="AlphaFoldDB" id="A0A4R2ISW3"/>
<sequence length="180" mass="20430">MTILEEPVVRTAPLPPETPWFTIEHTVTAGDTSAVGPVYYARLIDWQGQCRERAGMAGAPLFSSDISGDYAMLTQSCSCEYFKELYYGDLVAIRLTVRWVRLHLMKAEFRYHRIDVPGQPDGDLVARGEQMWASASLVDGHYEPCPWPREMADCAAQFGADLSRAQIQDPPNYRERRTQR</sequence>
<dbReference type="CDD" id="cd00586">
    <property type="entry name" value="4HBT"/>
    <property type="match status" value="1"/>
</dbReference>
<accession>A0A4R2ISW3</accession>
<keyword evidence="2" id="KW-1185">Reference proteome</keyword>
<dbReference type="RefSeq" id="WP_132126095.1">
    <property type="nucleotide sequence ID" value="NZ_SLWS01000020.1"/>
</dbReference>
<gene>
    <name evidence="1" type="ORF">EV192_12091</name>
</gene>
<evidence type="ECO:0000313" key="2">
    <source>
        <dbReference type="Proteomes" id="UP000295680"/>
    </source>
</evidence>
<comment type="caution">
    <text evidence="1">The sequence shown here is derived from an EMBL/GenBank/DDBJ whole genome shotgun (WGS) entry which is preliminary data.</text>
</comment>
<dbReference type="Gene3D" id="3.10.129.10">
    <property type="entry name" value="Hotdog Thioesterase"/>
    <property type="match status" value="1"/>
</dbReference>
<dbReference type="InterPro" id="IPR029069">
    <property type="entry name" value="HotDog_dom_sf"/>
</dbReference>
<organism evidence="1 2">
    <name type="scientific">Actinocrispum wychmicini</name>
    <dbReference type="NCBI Taxonomy" id="1213861"/>
    <lineage>
        <taxon>Bacteria</taxon>
        <taxon>Bacillati</taxon>
        <taxon>Actinomycetota</taxon>
        <taxon>Actinomycetes</taxon>
        <taxon>Pseudonocardiales</taxon>
        <taxon>Pseudonocardiaceae</taxon>
        <taxon>Actinocrispum</taxon>
    </lineage>
</organism>